<evidence type="ECO:0000259" key="4">
    <source>
        <dbReference type="PROSITE" id="PS50125"/>
    </source>
</evidence>
<dbReference type="AlphaFoldDB" id="A0A1I1KTR6"/>
<dbReference type="GO" id="GO:0006171">
    <property type="term" value="P:cAMP biosynthetic process"/>
    <property type="evidence" value="ECO:0007669"/>
    <property type="project" value="TreeGrafter"/>
</dbReference>
<dbReference type="GO" id="GO:0035556">
    <property type="term" value="P:intracellular signal transduction"/>
    <property type="evidence" value="ECO:0007669"/>
    <property type="project" value="InterPro"/>
</dbReference>
<dbReference type="GO" id="GO:0004016">
    <property type="term" value="F:adenylate cyclase activity"/>
    <property type="evidence" value="ECO:0007669"/>
    <property type="project" value="UniProtKB-ARBA"/>
</dbReference>
<feature type="domain" description="Guanylate cyclase" evidence="4">
    <location>
        <begin position="125"/>
        <end position="258"/>
    </location>
</feature>
<dbReference type="PROSITE" id="PS50125">
    <property type="entry name" value="GUANYLATE_CYCLASE_2"/>
    <property type="match status" value="1"/>
</dbReference>
<dbReference type="EMBL" id="FOKV01000006">
    <property type="protein sequence ID" value="SFC64217.1"/>
    <property type="molecule type" value="Genomic_DNA"/>
</dbReference>
<sequence length="313" mass="35854">MVKSYHHINLVNDASFLINSKESILEASLKKNVPFCCECGGKARCSTCRILIVKGEENLSEINAAEAKLRTYFELPKNVRLACQTYVKSGSVKIKRIMNDESDYPLYLRNKLNKNENIGRELRLCLLFLDVRNFTPFAEQHLAFDVIHIIRKLFFNFEKIIQQFEGKIIETNGDGLYVAFGFEKTTKASVLDTVNCGFAILKELKRLNTEYFQRYFNEQIEVGIGAHLGKVATGDLLLENRPHQIVMGYAVNVAARIQELTKKLDNSFVISEAVYELLDTPPEAEVSSEKMKGVKEAFRLYKIGEHFQYKKEK</sequence>
<evidence type="ECO:0000313" key="7">
    <source>
        <dbReference type="Proteomes" id="UP000199438"/>
    </source>
</evidence>
<evidence type="ECO:0000313" key="6">
    <source>
        <dbReference type="EMBL" id="SFC64217.1"/>
    </source>
</evidence>
<dbReference type="InterPro" id="IPR001041">
    <property type="entry name" value="2Fe-2S_ferredoxin-type"/>
</dbReference>
<dbReference type="RefSeq" id="WP_092543582.1">
    <property type="nucleotide sequence ID" value="NZ_FOKV01000006.1"/>
</dbReference>
<dbReference type="InterPro" id="IPR012675">
    <property type="entry name" value="Beta-grasp_dom_sf"/>
</dbReference>
<dbReference type="GO" id="GO:0005886">
    <property type="term" value="C:plasma membrane"/>
    <property type="evidence" value="ECO:0007669"/>
    <property type="project" value="UniProtKB-SubCell"/>
</dbReference>
<dbReference type="Pfam" id="PF00211">
    <property type="entry name" value="Guanylate_cyc"/>
    <property type="match status" value="1"/>
</dbReference>
<dbReference type="CDD" id="cd00207">
    <property type="entry name" value="fer2"/>
    <property type="match status" value="1"/>
</dbReference>
<keyword evidence="7" id="KW-1185">Reference proteome</keyword>
<dbReference type="SUPFAM" id="SSF54292">
    <property type="entry name" value="2Fe-2S ferredoxin-like"/>
    <property type="match status" value="1"/>
</dbReference>
<dbReference type="Gene3D" id="3.30.70.1230">
    <property type="entry name" value="Nucleotide cyclase"/>
    <property type="match status" value="1"/>
</dbReference>
<dbReference type="Proteomes" id="UP000199438">
    <property type="component" value="Unassembled WGS sequence"/>
</dbReference>
<dbReference type="InterPro" id="IPR001054">
    <property type="entry name" value="A/G_cyclase"/>
</dbReference>
<dbReference type="PANTHER" id="PTHR43081:SF17">
    <property type="entry name" value="BLL5647 PROTEIN"/>
    <property type="match status" value="1"/>
</dbReference>
<name>A0A1I1KTR6_9FLAO</name>
<dbReference type="InterPro" id="IPR029787">
    <property type="entry name" value="Nucleotide_cyclase"/>
</dbReference>
<organism evidence="6 7">
    <name type="scientific">Zunongwangia mangrovi</name>
    <dbReference type="NCBI Taxonomy" id="1334022"/>
    <lineage>
        <taxon>Bacteria</taxon>
        <taxon>Pseudomonadati</taxon>
        <taxon>Bacteroidota</taxon>
        <taxon>Flavobacteriia</taxon>
        <taxon>Flavobacteriales</taxon>
        <taxon>Flavobacteriaceae</taxon>
        <taxon>Zunongwangia</taxon>
    </lineage>
</organism>
<dbReference type="SUPFAM" id="SSF55073">
    <property type="entry name" value="Nucleotide cyclase"/>
    <property type="match status" value="1"/>
</dbReference>
<feature type="domain" description="2Fe-2S ferredoxin-type" evidence="5">
    <location>
        <begin position="6"/>
        <end position="100"/>
    </location>
</feature>
<evidence type="ECO:0000256" key="3">
    <source>
        <dbReference type="ARBA" id="ARBA00023136"/>
    </source>
</evidence>
<evidence type="ECO:0000256" key="1">
    <source>
        <dbReference type="ARBA" id="ARBA00004651"/>
    </source>
</evidence>
<dbReference type="STRING" id="1334022.SAMN04487907_106158"/>
<evidence type="ECO:0000259" key="5">
    <source>
        <dbReference type="PROSITE" id="PS51085"/>
    </source>
</evidence>
<dbReference type="InterPro" id="IPR050697">
    <property type="entry name" value="Adenylyl/Guanylyl_Cyclase_3/4"/>
</dbReference>
<comment type="subcellular location">
    <subcellularLocation>
        <location evidence="1">Cell membrane</location>
        <topology evidence="1">Multi-pass membrane protein</topology>
    </subcellularLocation>
</comment>
<dbReference type="PROSITE" id="PS51085">
    <property type="entry name" value="2FE2S_FER_2"/>
    <property type="match status" value="1"/>
</dbReference>
<keyword evidence="3" id="KW-0472">Membrane</keyword>
<dbReference type="InterPro" id="IPR036010">
    <property type="entry name" value="2Fe-2S_ferredoxin-like_sf"/>
</dbReference>
<dbReference type="OrthoDB" id="341967at2"/>
<reference evidence="7" key="1">
    <citation type="submission" date="2016-10" db="EMBL/GenBank/DDBJ databases">
        <authorList>
            <person name="Varghese N."/>
            <person name="Submissions S."/>
        </authorList>
    </citation>
    <scope>NUCLEOTIDE SEQUENCE [LARGE SCALE GENOMIC DNA]</scope>
    <source>
        <strain evidence="7">DSM 24499</strain>
    </source>
</reference>
<gene>
    <name evidence="6" type="ORF">SAMN04487907_106158</name>
</gene>
<dbReference type="Gene3D" id="3.10.20.30">
    <property type="match status" value="1"/>
</dbReference>
<accession>A0A1I1KTR6</accession>
<keyword evidence="2" id="KW-1003">Cell membrane</keyword>
<evidence type="ECO:0000256" key="2">
    <source>
        <dbReference type="ARBA" id="ARBA00022475"/>
    </source>
</evidence>
<dbReference type="Pfam" id="PF00111">
    <property type="entry name" value="Fer2"/>
    <property type="match status" value="1"/>
</dbReference>
<proteinExistence type="predicted"/>
<protein>
    <submittedName>
        <fullName evidence="6">Adenylate/guanylate cyclase</fullName>
    </submittedName>
</protein>
<dbReference type="PANTHER" id="PTHR43081">
    <property type="entry name" value="ADENYLATE CYCLASE, TERMINAL-DIFFERENTIATION SPECIFIC-RELATED"/>
    <property type="match status" value="1"/>
</dbReference>
<dbReference type="GO" id="GO:0051536">
    <property type="term" value="F:iron-sulfur cluster binding"/>
    <property type="evidence" value="ECO:0007669"/>
    <property type="project" value="InterPro"/>
</dbReference>
<dbReference type="SMART" id="SM00044">
    <property type="entry name" value="CYCc"/>
    <property type="match status" value="1"/>
</dbReference>
<dbReference type="CDD" id="cd07302">
    <property type="entry name" value="CHD"/>
    <property type="match status" value="1"/>
</dbReference>